<feature type="region of interest" description="Disordered" evidence="7">
    <location>
        <begin position="277"/>
        <end position="314"/>
    </location>
</feature>
<dbReference type="PANTHER" id="PTHR31845:SF19">
    <property type="entry name" value="TRANSCRIPTION FACTOR DOMAIN-CONTAINING PROTEIN"/>
    <property type="match status" value="1"/>
</dbReference>
<dbReference type="GO" id="GO:0008270">
    <property type="term" value="F:zinc ion binding"/>
    <property type="evidence" value="ECO:0007669"/>
    <property type="project" value="InterPro"/>
</dbReference>
<dbReference type="PROSITE" id="PS50048">
    <property type="entry name" value="ZN2_CY6_FUNGAL_2"/>
    <property type="match status" value="1"/>
</dbReference>
<dbReference type="InterPro" id="IPR007219">
    <property type="entry name" value="XnlR_reg_dom"/>
</dbReference>
<dbReference type="GO" id="GO:0000981">
    <property type="term" value="F:DNA-binding transcription factor activity, RNA polymerase II-specific"/>
    <property type="evidence" value="ECO:0007669"/>
    <property type="project" value="InterPro"/>
</dbReference>
<evidence type="ECO:0000313" key="9">
    <source>
        <dbReference type="EMBL" id="GLB41527.1"/>
    </source>
</evidence>
<keyword evidence="5" id="KW-0804">Transcription</keyword>
<dbReference type="InterPro" id="IPR051089">
    <property type="entry name" value="prtT"/>
</dbReference>
<dbReference type="OrthoDB" id="39175at2759"/>
<feature type="compositionally biased region" description="Polar residues" evidence="7">
    <location>
        <begin position="614"/>
        <end position="626"/>
    </location>
</feature>
<evidence type="ECO:0000256" key="3">
    <source>
        <dbReference type="ARBA" id="ARBA00023015"/>
    </source>
</evidence>
<keyword evidence="4" id="KW-0238">DNA-binding</keyword>
<dbReference type="CDD" id="cd12148">
    <property type="entry name" value="fungal_TF_MHR"/>
    <property type="match status" value="1"/>
</dbReference>
<feature type="compositionally biased region" description="Basic and acidic residues" evidence="7">
    <location>
        <begin position="450"/>
        <end position="473"/>
    </location>
</feature>
<dbReference type="EMBL" id="BRPK01000010">
    <property type="protein sequence ID" value="GLB41527.1"/>
    <property type="molecule type" value="Genomic_DNA"/>
</dbReference>
<feature type="domain" description="Zn(2)-C6 fungal-type" evidence="8">
    <location>
        <begin position="478"/>
        <end position="510"/>
    </location>
</feature>
<evidence type="ECO:0000259" key="8">
    <source>
        <dbReference type="PROSITE" id="PS50048"/>
    </source>
</evidence>
<dbReference type="InterPro" id="IPR001138">
    <property type="entry name" value="Zn2Cys6_DnaBD"/>
</dbReference>
<keyword evidence="10" id="KW-1185">Reference proteome</keyword>
<dbReference type="PANTHER" id="PTHR31845">
    <property type="entry name" value="FINGER DOMAIN PROTEIN, PUTATIVE-RELATED"/>
    <property type="match status" value="1"/>
</dbReference>
<feature type="compositionally biased region" description="Low complexity" evidence="7">
    <location>
        <begin position="1248"/>
        <end position="1258"/>
    </location>
</feature>
<dbReference type="GO" id="GO:0006351">
    <property type="term" value="P:DNA-templated transcription"/>
    <property type="evidence" value="ECO:0007669"/>
    <property type="project" value="InterPro"/>
</dbReference>
<evidence type="ECO:0000256" key="7">
    <source>
        <dbReference type="SAM" id="MobiDB-lite"/>
    </source>
</evidence>
<evidence type="ECO:0000256" key="1">
    <source>
        <dbReference type="ARBA" id="ARBA00004123"/>
    </source>
</evidence>
<feature type="compositionally biased region" description="Polar residues" evidence="7">
    <location>
        <begin position="286"/>
        <end position="312"/>
    </location>
</feature>
<feature type="region of interest" description="Disordered" evidence="7">
    <location>
        <begin position="1224"/>
        <end position="1265"/>
    </location>
</feature>
<comment type="subcellular location">
    <subcellularLocation>
        <location evidence="1">Nucleus</location>
    </subcellularLocation>
</comment>
<evidence type="ECO:0000256" key="5">
    <source>
        <dbReference type="ARBA" id="ARBA00023163"/>
    </source>
</evidence>
<protein>
    <submittedName>
        <fullName evidence="9">Fungal specific transcription factor</fullName>
    </submittedName>
</protein>
<dbReference type="SUPFAM" id="SSF57701">
    <property type="entry name" value="Zn2/Cys6 DNA-binding domain"/>
    <property type="match status" value="1"/>
</dbReference>
<keyword evidence="6" id="KW-0539">Nucleus</keyword>
<dbReference type="InterPro" id="IPR036864">
    <property type="entry name" value="Zn2-C6_fun-type_DNA-bd_sf"/>
</dbReference>
<comment type="caution">
    <text evidence="9">The sequence shown here is derived from an EMBL/GenBank/DDBJ whole genome shotgun (WGS) entry which is preliminary data.</text>
</comment>
<dbReference type="GO" id="GO:0005634">
    <property type="term" value="C:nucleus"/>
    <property type="evidence" value="ECO:0007669"/>
    <property type="project" value="UniProtKB-SubCell"/>
</dbReference>
<feature type="compositionally biased region" description="Polar residues" evidence="7">
    <location>
        <begin position="1138"/>
        <end position="1157"/>
    </location>
</feature>
<accession>A0A9P3PRQ9</accession>
<dbReference type="SMART" id="SM00906">
    <property type="entry name" value="Fungal_trans"/>
    <property type="match status" value="1"/>
</dbReference>
<feature type="region of interest" description="Disordered" evidence="7">
    <location>
        <begin position="600"/>
        <end position="671"/>
    </location>
</feature>
<dbReference type="PROSITE" id="PS00463">
    <property type="entry name" value="ZN2_CY6_FUNGAL_1"/>
    <property type="match status" value="1"/>
</dbReference>
<dbReference type="Pfam" id="PF04082">
    <property type="entry name" value="Fungal_trans"/>
    <property type="match status" value="1"/>
</dbReference>
<evidence type="ECO:0000313" key="10">
    <source>
        <dbReference type="Proteomes" id="UP001063166"/>
    </source>
</evidence>
<gene>
    <name evidence="9" type="ORF">LshimejAT787_1001270</name>
</gene>
<sequence>MSAHDIYAEQLRERRRGTPLYYPEPHPEDGAVEIGDLGYIREGAFQRILNVTRPPGDPAQRFGVPDDFERLDIGAVRTFDGALEPGPVHSKTVSTLEANVGTQSSAVLPAEASFHFKCSSNRGAILILESEMSRASAVQTARFERYLRQHYLSFLAFAKSLDINLAFGDLMLVVECSKTAAWSSAVYANSDREFSLQFSVGNPFQPSSLGFSVVASVERVGSVDRRRSRRRALTSDPPLSNDHTVFLKAFRLGTREAYLHSTVSLFMKARDSFFGDRRGEPRSNKSRGSNASAGGTTPPSWGAPSSSGTENYSDGMIIRPDGLDYHPSIPLLGLAMESSDADIAIVHDDVWCLASVDSDEFQLIEQYTEFYFNDSVHLTQSSLLRTSSGVADPFKSSRPFSDSASILGESTNISWSHPSSSSAMQKIGSSTMALPESSQDFLAPTPTAAHSRDRWRSQSRDRREEDKPKETAKTIHGACARCKKLKVRCQFETYTDPCKRCLNGGHDCIIPNRKSRRMASKREHLLDHTRAQAAFGTADADFFHSILVPAVLSYAEVNPTASTAVVNWITKAKQIFGELDVSIGIGDAGMPKSHLAAGDLEHSESDEHDEYVNISDTNRSDYQSAIENRDEEDVTTDRSTPRHKASSSSLGTSGSGVSGRPRKHSGESAQPAIFPGYAAPFGLFGDLSFKTSKDKRRSSAEVEEDAQTPGGADADFLQSTLALEAFEKPLGIVTSKEAEELFQTYFDRMNPSVSLLDPVLYTAQRTCHRSPFLFTTICAIASRSYSQRPELYPRMMHHARKEAANALISGPKNVDTCQAYLLLSLYPVPTESRQDQRSWLYLGLAIRIATELNLHLPNTAKPQNELHAREILNRTRCWLNCFNLDQVISSQSGKPPIISSAYYMANHCEDWWKSSPYNMKDFDVQICAYNAELKVMAGFLAKIHSDPNHPTGLNKNLDLEKIAAETDDELKQLGAKWMAILETTDMTDPQNRFRTGLLRLVYPFARLVALSYGSQYAVGRSNTDESPLLRRCLDAASDVLPCLDDLCRPTQKIYLQHGPEVQRVLITCASAFLVKFLQPKFNPYLTVEKRVEICAVVRRVVDRLNSLEFAIDDRYGTQLYAKFLLALLTAPMAQVDPNSPSNAIQKAHASANNQESTEAAPDTHATYLDRSSHIGTSPAPREEALSFVGFALGALEPYASSTGAYALAMHLSCTAGGPLDMSDFFQSMPSDDAIMPRTQAEKCDPDSPGGTDPARGTRPPGPPAL</sequence>
<dbReference type="Gene3D" id="4.10.240.10">
    <property type="entry name" value="Zn(2)-C6 fungal-type DNA-binding domain"/>
    <property type="match status" value="1"/>
</dbReference>
<evidence type="ECO:0000256" key="2">
    <source>
        <dbReference type="ARBA" id="ARBA00022723"/>
    </source>
</evidence>
<keyword evidence="3" id="KW-0805">Transcription regulation</keyword>
<dbReference type="GO" id="GO:0000976">
    <property type="term" value="F:transcription cis-regulatory region binding"/>
    <property type="evidence" value="ECO:0007669"/>
    <property type="project" value="TreeGrafter"/>
</dbReference>
<name>A0A9P3PRQ9_LYOSH</name>
<organism evidence="9 10">
    <name type="scientific">Lyophyllum shimeji</name>
    <name type="common">Hon-shimeji</name>
    <name type="synonym">Tricholoma shimeji</name>
    <dbReference type="NCBI Taxonomy" id="47721"/>
    <lineage>
        <taxon>Eukaryota</taxon>
        <taxon>Fungi</taxon>
        <taxon>Dikarya</taxon>
        <taxon>Basidiomycota</taxon>
        <taxon>Agaricomycotina</taxon>
        <taxon>Agaricomycetes</taxon>
        <taxon>Agaricomycetidae</taxon>
        <taxon>Agaricales</taxon>
        <taxon>Tricholomatineae</taxon>
        <taxon>Lyophyllaceae</taxon>
        <taxon>Lyophyllum</taxon>
    </lineage>
</organism>
<feature type="region of interest" description="Disordered" evidence="7">
    <location>
        <begin position="1138"/>
        <end position="1163"/>
    </location>
</feature>
<feature type="region of interest" description="Disordered" evidence="7">
    <location>
        <begin position="440"/>
        <end position="473"/>
    </location>
</feature>
<keyword evidence="2" id="KW-0479">Metal-binding</keyword>
<dbReference type="AlphaFoldDB" id="A0A9P3PRQ9"/>
<proteinExistence type="predicted"/>
<reference evidence="9" key="1">
    <citation type="submission" date="2022-07" db="EMBL/GenBank/DDBJ databases">
        <title>The genome of Lyophyllum shimeji provides insight into the initial evolution of ectomycorrhizal fungal genome.</title>
        <authorList>
            <person name="Kobayashi Y."/>
            <person name="Shibata T."/>
            <person name="Hirakawa H."/>
            <person name="Shigenobu S."/>
            <person name="Nishiyama T."/>
            <person name="Yamada A."/>
            <person name="Hasebe M."/>
            <person name="Kawaguchi M."/>
        </authorList>
    </citation>
    <scope>NUCLEOTIDE SEQUENCE</scope>
    <source>
        <strain evidence="9">AT787</strain>
    </source>
</reference>
<evidence type="ECO:0000256" key="4">
    <source>
        <dbReference type="ARBA" id="ARBA00023125"/>
    </source>
</evidence>
<evidence type="ECO:0000256" key="6">
    <source>
        <dbReference type="ARBA" id="ARBA00023242"/>
    </source>
</evidence>
<dbReference type="Proteomes" id="UP001063166">
    <property type="component" value="Unassembled WGS sequence"/>
</dbReference>
<dbReference type="CDD" id="cd00067">
    <property type="entry name" value="GAL4"/>
    <property type="match status" value="1"/>
</dbReference>